<name>A0A450SNS2_9GAMM</name>
<proteinExistence type="predicted"/>
<dbReference type="EMBL" id="CAADEZ010000150">
    <property type="protein sequence ID" value="VFJ55499.1"/>
    <property type="molecule type" value="Genomic_DNA"/>
</dbReference>
<evidence type="ECO:0000313" key="1">
    <source>
        <dbReference type="EMBL" id="VFJ55499.1"/>
    </source>
</evidence>
<gene>
    <name evidence="1" type="ORF">BECKFM1743A_GA0114220_101502</name>
    <name evidence="3" type="ORF">BECKFM1743B_GA0114221_110211</name>
    <name evidence="2" type="ORF">BECKFM1743C_GA0114222_101831</name>
</gene>
<organism evidence="1">
    <name type="scientific">Candidatus Kentrum sp. FM</name>
    <dbReference type="NCBI Taxonomy" id="2126340"/>
    <lineage>
        <taxon>Bacteria</taxon>
        <taxon>Pseudomonadati</taxon>
        <taxon>Pseudomonadota</taxon>
        <taxon>Gammaproteobacteria</taxon>
        <taxon>Candidatus Kentrum</taxon>
    </lineage>
</organism>
<sequence length="50" mass="5896">MSDFEIKLNQCPILYFCNYLILRCREFCLPSESPVFGRGGLNNYGIYSYF</sequence>
<reference evidence="1" key="1">
    <citation type="submission" date="2019-02" db="EMBL/GenBank/DDBJ databases">
        <authorList>
            <person name="Gruber-Vodicka R. H."/>
            <person name="Seah K. B. B."/>
        </authorList>
    </citation>
    <scope>NUCLEOTIDE SEQUENCE</scope>
    <source>
        <strain evidence="1">BECK_BZ163</strain>
        <strain evidence="3">BECK_BZ164</strain>
        <strain evidence="2">BECK_BZ165</strain>
    </source>
</reference>
<protein>
    <submittedName>
        <fullName evidence="1">Uncharacterized protein</fullName>
    </submittedName>
</protein>
<evidence type="ECO:0000313" key="2">
    <source>
        <dbReference type="EMBL" id="VFJ56713.1"/>
    </source>
</evidence>
<dbReference type="AlphaFoldDB" id="A0A450SNS2"/>
<evidence type="ECO:0000313" key="3">
    <source>
        <dbReference type="EMBL" id="VFK24813.1"/>
    </source>
</evidence>
<accession>A0A450SNS2</accession>
<dbReference type="EMBL" id="CAADFL010001019">
    <property type="protein sequence ID" value="VFK24813.1"/>
    <property type="molecule type" value="Genomic_DNA"/>
</dbReference>
<dbReference type="EMBL" id="CAADFA010000183">
    <property type="protein sequence ID" value="VFJ56713.1"/>
    <property type="molecule type" value="Genomic_DNA"/>
</dbReference>